<organism evidence="1 2">
    <name type="scientific">Glycomyces lechevalierae</name>
    <dbReference type="NCBI Taxonomy" id="256034"/>
    <lineage>
        <taxon>Bacteria</taxon>
        <taxon>Bacillati</taxon>
        <taxon>Actinomycetota</taxon>
        <taxon>Actinomycetes</taxon>
        <taxon>Glycomycetales</taxon>
        <taxon>Glycomycetaceae</taxon>
        <taxon>Glycomyces</taxon>
    </lineage>
</organism>
<protein>
    <submittedName>
        <fullName evidence="1">Uncharacterized protein</fullName>
    </submittedName>
</protein>
<accession>A0A9X3PH36</accession>
<name>A0A9X3PH36_9ACTN</name>
<dbReference type="AlphaFoldDB" id="A0A9X3PH36"/>
<dbReference type="EMBL" id="JAPZVQ010000001">
    <property type="protein sequence ID" value="MDA1383840.1"/>
    <property type="molecule type" value="Genomic_DNA"/>
</dbReference>
<gene>
    <name evidence="1" type="ORF">O2L01_02490</name>
</gene>
<reference evidence="1" key="1">
    <citation type="submission" date="2022-12" db="EMBL/GenBank/DDBJ databases">
        <title>Gycomyces niveus sp.nov., a novel actinomycete isolated from soil in Shouguang.</title>
        <authorList>
            <person name="Yang X."/>
        </authorList>
    </citation>
    <scope>NUCLEOTIDE SEQUENCE</scope>
    <source>
        <strain evidence="1">DSM 44724</strain>
    </source>
</reference>
<evidence type="ECO:0000313" key="1">
    <source>
        <dbReference type="EMBL" id="MDA1383840.1"/>
    </source>
</evidence>
<dbReference type="RefSeq" id="WP_270120478.1">
    <property type="nucleotide sequence ID" value="NZ_BAAAOM010000001.1"/>
</dbReference>
<dbReference type="Proteomes" id="UP001145799">
    <property type="component" value="Unassembled WGS sequence"/>
</dbReference>
<comment type="caution">
    <text evidence="1">The sequence shown here is derived from an EMBL/GenBank/DDBJ whole genome shotgun (WGS) entry which is preliminary data.</text>
</comment>
<evidence type="ECO:0000313" key="2">
    <source>
        <dbReference type="Proteomes" id="UP001145799"/>
    </source>
</evidence>
<proteinExistence type="predicted"/>
<sequence>MGSAFAIVLGLIAIGLGWRARSGVSRTA</sequence>